<feature type="transmembrane region" description="Helical" evidence="1">
    <location>
        <begin position="48"/>
        <end position="66"/>
    </location>
</feature>
<dbReference type="EMBL" id="WVIE01000018">
    <property type="protein sequence ID" value="NDJ18638.1"/>
    <property type="molecule type" value="Genomic_DNA"/>
</dbReference>
<gene>
    <name evidence="2" type="ORF">GS601_15310</name>
</gene>
<name>A0A8J7Z5U6_9CYAN</name>
<dbReference type="PANTHER" id="PTHR37185">
    <property type="entry name" value="MEMBRANE PROTEIN"/>
    <property type="match status" value="1"/>
</dbReference>
<dbReference type="RefSeq" id="WP_162424164.1">
    <property type="nucleotide sequence ID" value="NZ_WVIE01000018.1"/>
</dbReference>
<keyword evidence="1" id="KW-0812">Transmembrane</keyword>
<reference evidence="2" key="1">
    <citation type="submission" date="2019-12" db="EMBL/GenBank/DDBJ databases">
        <title>High-Quality draft genome sequences of three cyanobacteria isolated from the limestone walls of the Old Cathedral of Coimbra.</title>
        <authorList>
            <person name="Tiago I."/>
            <person name="Soares F."/>
            <person name="Portugal A."/>
        </authorList>
    </citation>
    <scope>NUCLEOTIDE SEQUENCE</scope>
    <source>
        <strain evidence="2">A</strain>
    </source>
</reference>
<dbReference type="InterPro" id="IPR018710">
    <property type="entry name" value="DUF2232"/>
</dbReference>
<dbReference type="PANTHER" id="PTHR37185:SF3">
    <property type="entry name" value="MEMBRANE PROTEIN"/>
    <property type="match status" value="1"/>
</dbReference>
<dbReference type="Proteomes" id="UP000646053">
    <property type="component" value="Unassembled WGS sequence"/>
</dbReference>
<evidence type="ECO:0000313" key="3">
    <source>
        <dbReference type="Proteomes" id="UP000646053"/>
    </source>
</evidence>
<feature type="transmembrane region" description="Helical" evidence="1">
    <location>
        <begin position="199"/>
        <end position="227"/>
    </location>
</feature>
<sequence>MSDLPNDPSTGVDPLDLDDDWIPDLEPEPAIDAPRQPLVRQVDPSSPIMMVETAFLASASSLIWLVNSYFPMGPVLQVFFPVPIAMVYLRWGNRAAWMGALVSGLLLSVLVGPPRSIQFVIPFGLLGVLLGVLWYRRVRWAVSIPISALLSVFGDFFRLWLGSILLGEDLWLYGTVQVTNLLEWIFTRLGLLLQPSLEVIQLFAFLIIVLRSVVYVSMVHLVAWYLFDRLKTPIPRPPRWVQVLFDND</sequence>
<dbReference type="Pfam" id="PF09991">
    <property type="entry name" value="DUF2232"/>
    <property type="match status" value="1"/>
</dbReference>
<organism evidence="2 3">
    <name type="scientific">Myxacorys almedinensis A</name>
    <dbReference type="NCBI Taxonomy" id="2690445"/>
    <lineage>
        <taxon>Bacteria</taxon>
        <taxon>Bacillati</taxon>
        <taxon>Cyanobacteriota</taxon>
        <taxon>Cyanophyceae</taxon>
        <taxon>Leptolyngbyales</taxon>
        <taxon>Leptolyngbyaceae</taxon>
        <taxon>Myxacorys</taxon>
        <taxon>Myxacorys almedinensis</taxon>
    </lineage>
</organism>
<evidence type="ECO:0000256" key="1">
    <source>
        <dbReference type="SAM" id="Phobius"/>
    </source>
</evidence>
<feature type="transmembrane region" description="Helical" evidence="1">
    <location>
        <begin position="96"/>
        <end position="113"/>
    </location>
</feature>
<accession>A0A8J7Z5U6</accession>
<keyword evidence="1" id="KW-1133">Transmembrane helix</keyword>
<keyword evidence="1" id="KW-0472">Membrane</keyword>
<feature type="transmembrane region" description="Helical" evidence="1">
    <location>
        <begin position="119"/>
        <end position="135"/>
    </location>
</feature>
<protein>
    <submittedName>
        <fullName evidence="2">DUF2232 domain-containing protein</fullName>
    </submittedName>
</protein>
<dbReference type="AlphaFoldDB" id="A0A8J7Z5U6"/>
<evidence type="ECO:0000313" key="2">
    <source>
        <dbReference type="EMBL" id="NDJ18638.1"/>
    </source>
</evidence>
<comment type="caution">
    <text evidence="2">The sequence shown here is derived from an EMBL/GenBank/DDBJ whole genome shotgun (WGS) entry which is preliminary data.</text>
</comment>
<keyword evidence="3" id="KW-1185">Reference proteome</keyword>
<proteinExistence type="predicted"/>
<feature type="transmembrane region" description="Helical" evidence="1">
    <location>
        <begin position="142"/>
        <end position="161"/>
    </location>
</feature>